<evidence type="ECO:0000313" key="5">
    <source>
        <dbReference type="Proteomes" id="UP000240621"/>
    </source>
</evidence>
<dbReference type="NCBIfam" id="NF033551">
    <property type="entry name" value="transpos_IS1182"/>
    <property type="match status" value="1"/>
</dbReference>
<dbReference type="Pfam" id="PF05598">
    <property type="entry name" value="DUF772"/>
    <property type="match status" value="1"/>
</dbReference>
<evidence type="ECO:0000259" key="3">
    <source>
        <dbReference type="Pfam" id="PF13751"/>
    </source>
</evidence>
<feature type="coiled-coil region" evidence="1">
    <location>
        <begin position="193"/>
        <end position="260"/>
    </location>
</feature>
<organism evidence="4 5">
    <name type="scientific">Prolixibacter denitrificans</name>
    <dbReference type="NCBI Taxonomy" id="1541063"/>
    <lineage>
        <taxon>Bacteria</taxon>
        <taxon>Pseudomonadati</taxon>
        <taxon>Bacteroidota</taxon>
        <taxon>Bacteroidia</taxon>
        <taxon>Marinilabiliales</taxon>
        <taxon>Prolixibacteraceae</taxon>
        <taxon>Prolixibacter</taxon>
    </lineage>
</organism>
<dbReference type="PANTHER" id="PTHR33408:SF2">
    <property type="entry name" value="TRANSPOSASE DDE DOMAIN-CONTAINING PROTEIN"/>
    <property type="match status" value="1"/>
</dbReference>
<dbReference type="PANTHER" id="PTHR33408">
    <property type="entry name" value="TRANSPOSASE"/>
    <property type="match status" value="1"/>
</dbReference>
<dbReference type="InterPro" id="IPR025668">
    <property type="entry name" value="Tnp_DDE_dom"/>
</dbReference>
<protein>
    <submittedName>
        <fullName evidence="4">Transposase</fullName>
    </submittedName>
</protein>
<evidence type="ECO:0000259" key="2">
    <source>
        <dbReference type="Pfam" id="PF05598"/>
    </source>
</evidence>
<dbReference type="InterPro" id="IPR008490">
    <property type="entry name" value="Transposase_InsH_N"/>
</dbReference>
<sequence>EAVQKVKLDSLCFCCRFKVCILKVLMTTRSNVRFKSVTSQQSVLFPGNLSDKIAANHPVRLVNQVVDQLNIDDILSTYKGGGTSSYHPRVMIKILFYSYLNNIYSCRKIERQLQENIHYMWLSGEATPNFRTINNFRSQKLKNKIHQLFASMVRLMNEMGYVSLDVQYIDGTKIEATSNRYTFVWRGSVEKYKDKLEAKIEKVLKEIQASIEVDSASPEEDNLPQPIDSELLQKKINQLNEQLSKLNRKQQKQLKQLESDSLPQLKKYKQQLETLGQRNSYSKTDTDATFMRMKEDHMKNGQLKPAYNTQISTENQFITHFSLHQRAGDTSTLIPHLDYFESLYNRRSSTVVADSGYGSEENYQHLENQGIKAFVKYNYFHKEQKRSQRNNAFLPANLYYNQQKDFYVCPMGQRISKVGSNSRKTQLGYEYQVSIYQAQNCTGCPLRGLCYKARGNRKLEINHNLTRLRRLARERLTSEEGLYHRSMRPIEPEAVFGQLKSNNKFNRFTLKGLSKVEVEFGLMAIGHNLRKLVALTMFKHPKNSVPYTIIFVFEAISCTKADIQQCLPKIRKMFGTIRLAA</sequence>
<accession>A0A2P8C556</accession>
<proteinExistence type="predicted"/>
<comment type="caution">
    <text evidence="4">The sequence shown here is derived from an EMBL/GenBank/DDBJ whole genome shotgun (WGS) entry which is preliminary data.</text>
</comment>
<feature type="non-terminal residue" evidence="4">
    <location>
        <position position="1"/>
    </location>
</feature>
<name>A0A2P8C556_9BACT</name>
<reference evidence="4 5" key="1">
    <citation type="submission" date="2018-03" db="EMBL/GenBank/DDBJ databases">
        <title>Genomic Encyclopedia of Archaeal and Bacterial Type Strains, Phase II (KMG-II): from individual species to whole genera.</title>
        <authorList>
            <person name="Goeker M."/>
        </authorList>
    </citation>
    <scope>NUCLEOTIDE SEQUENCE [LARGE SCALE GENOMIC DNA]</scope>
    <source>
        <strain evidence="4 5">DSM 27267</strain>
    </source>
</reference>
<evidence type="ECO:0000256" key="1">
    <source>
        <dbReference type="SAM" id="Coils"/>
    </source>
</evidence>
<gene>
    <name evidence="4" type="ORF">CLV93_1301</name>
</gene>
<keyword evidence="1" id="KW-0175">Coiled coil</keyword>
<dbReference type="Pfam" id="PF13751">
    <property type="entry name" value="DDE_Tnp_1_6"/>
    <property type="match status" value="1"/>
</dbReference>
<dbReference type="EMBL" id="PYGC01000030">
    <property type="protein sequence ID" value="PSK80103.1"/>
    <property type="molecule type" value="Genomic_DNA"/>
</dbReference>
<feature type="domain" description="Transposase DDE" evidence="3">
    <location>
        <begin position="408"/>
        <end position="533"/>
    </location>
</feature>
<dbReference type="AlphaFoldDB" id="A0A2P8C556"/>
<feature type="domain" description="Transposase InsH N-terminal" evidence="2">
    <location>
        <begin position="48"/>
        <end position="138"/>
    </location>
</feature>
<dbReference type="InterPro" id="IPR047629">
    <property type="entry name" value="IS1182_transpos"/>
</dbReference>
<dbReference type="Proteomes" id="UP000240621">
    <property type="component" value="Unassembled WGS sequence"/>
</dbReference>
<evidence type="ECO:0000313" key="4">
    <source>
        <dbReference type="EMBL" id="PSK80103.1"/>
    </source>
</evidence>